<name>A0A1I5L9P0_9BACI</name>
<gene>
    <name evidence="1" type="ORF">SAMN05518683_101156</name>
</gene>
<protein>
    <submittedName>
        <fullName evidence="1">Uncharacterized protein</fullName>
    </submittedName>
</protein>
<accession>A0A1I5L9P0</accession>
<dbReference type="STRING" id="1884432.SAMN05518683_101156"/>
<evidence type="ECO:0000313" key="1">
    <source>
        <dbReference type="EMBL" id="SFO93882.1"/>
    </source>
</evidence>
<evidence type="ECO:0000313" key="2">
    <source>
        <dbReference type="Proteomes" id="UP000198892"/>
    </source>
</evidence>
<organism evidence="1 2">
    <name type="scientific">Salibacterium halotolerans</name>
    <dbReference type="NCBI Taxonomy" id="1884432"/>
    <lineage>
        <taxon>Bacteria</taxon>
        <taxon>Bacillati</taxon>
        <taxon>Bacillota</taxon>
        <taxon>Bacilli</taxon>
        <taxon>Bacillales</taxon>
        <taxon>Bacillaceae</taxon>
    </lineage>
</organism>
<dbReference type="Proteomes" id="UP000198892">
    <property type="component" value="Unassembled WGS sequence"/>
</dbReference>
<sequence>MLHHLITSKTRLRLLLKFFLNPGTEGYLRSITREFGDSTNAVRVELNRFVGQNMLTYRMEKNLKIYRANRGHEAYDDICELVQRYMNWCELARTLHSSDAANVFVKEEATDSHLFHYVVEDEQAGIQDDQVIYTNSGVIRVHRRTTEEILEMSETVKPFFYIGRVESKNSCAAVEK</sequence>
<reference evidence="2" key="1">
    <citation type="submission" date="2016-10" db="EMBL/GenBank/DDBJ databases">
        <authorList>
            <person name="Varghese N."/>
            <person name="Submissions S."/>
        </authorList>
    </citation>
    <scope>NUCLEOTIDE SEQUENCE [LARGE SCALE GENOMIC DNA]</scope>
    <source>
        <strain evidence="2">S7</strain>
    </source>
</reference>
<dbReference type="EMBL" id="FOXD01000001">
    <property type="protein sequence ID" value="SFO93882.1"/>
    <property type="molecule type" value="Genomic_DNA"/>
</dbReference>
<dbReference type="AlphaFoldDB" id="A0A1I5L9P0"/>
<keyword evidence="2" id="KW-1185">Reference proteome</keyword>
<proteinExistence type="predicted"/>